<keyword evidence="1" id="KW-0614">Plasmid</keyword>
<organism evidence="1 2">
    <name type="scientific">Paraburkholderia caribensis MBA4</name>
    <dbReference type="NCBI Taxonomy" id="1323664"/>
    <lineage>
        <taxon>Bacteria</taxon>
        <taxon>Pseudomonadati</taxon>
        <taxon>Pseudomonadota</taxon>
        <taxon>Betaproteobacteria</taxon>
        <taxon>Burkholderiales</taxon>
        <taxon>Burkholderiaceae</taxon>
        <taxon>Paraburkholderia</taxon>
    </lineage>
</organism>
<dbReference type="KEGG" id="bcai:K788_0006205"/>
<geneLocation type="plasmid" evidence="2"/>
<sequence length="67" mass="7535">MQNFFCKDLIERFGYGMAVYIAAKAAAMQRSIDAINDERRAVGRRLLENASIDEVVSVLRRKGKLSA</sequence>
<dbReference type="EMBL" id="CP012748">
    <property type="protein sequence ID" value="ALL69719.1"/>
    <property type="molecule type" value="Genomic_DNA"/>
</dbReference>
<gene>
    <name evidence="1" type="ORF">K788_0006205</name>
</gene>
<accession>A0A0P0RLR5</accession>
<protein>
    <submittedName>
        <fullName evidence="1">Uncharacterized protein</fullName>
    </submittedName>
</protein>
<proteinExistence type="predicted"/>
<evidence type="ECO:0000313" key="1">
    <source>
        <dbReference type="EMBL" id="ALL69719.1"/>
    </source>
</evidence>
<evidence type="ECO:0000313" key="2">
    <source>
        <dbReference type="Proteomes" id="UP000019146"/>
    </source>
</evidence>
<name>A0A0P0RLR5_9BURK</name>
<dbReference type="Proteomes" id="UP000019146">
    <property type="component" value="Plasmid unnamed"/>
</dbReference>
<dbReference type="AlphaFoldDB" id="A0A0P0RLR5"/>
<reference evidence="1 2" key="1">
    <citation type="journal article" date="2014" name="Genome Announc.">
        <title>Draft Genome Sequence of the Haloacid-Degrading Burkholderia caribensis Strain MBA4.</title>
        <authorList>
            <person name="Pan Y."/>
            <person name="Kong K.F."/>
            <person name="Tsang J.S."/>
        </authorList>
    </citation>
    <scope>NUCLEOTIDE SEQUENCE [LARGE SCALE GENOMIC DNA]</scope>
    <source>
        <strain evidence="1 2">MBA4</strain>
        <plasmid evidence="2">Plasmid</plasmid>
    </source>
</reference>